<evidence type="ECO:0008006" key="5">
    <source>
        <dbReference type="Google" id="ProtNLM"/>
    </source>
</evidence>
<name>A0A1B0AJI9_GLOPL</name>
<keyword evidence="1" id="KW-1133">Transmembrane helix</keyword>
<dbReference type="Proteomes" id="UP000092445">
    <property type="component" value="Unassembled WGS sequence"/>
</dbReference>
<feature type="transmembrane region" description="Helical" evidence="1">
    <location>
        <begin position="158"/>
        <end position="176"/>
    </location>
</feature>
<proteinExistence type="predicted"/>
<keyword evidence="1" id="KW-0812">Transmembrane</keyword>
<evidence type="ECO:0000256" key="1">
    <source>
        <dbReference type="SAM" id="Phobius"/>
    </source>
</evidence>
<feature type="transmembrane region" description="Helical" evidence="1">
    <location>
        <begin position="65"/>
        <end position="92"/>
    </location>
</feature>
<dbReference type="EnsemblMetazoa" id="GPAI047846-RA">
    <property type="protein sequence ID" value="GPAI047846-PA"/>
    <property type="gene ID" value="GPAI047846"/>
</dbReference>
<organism evidence="3 4">
    <name type="scientific">Glossina pallidipes</name>
    <name type="common">Tsetse fly</name>
    <dbReference type="NCBI Taxonomy" id="7398"/>
    <lineage>
        <taxon>Eukaryota</taxon>
        <taxon>Metazoa</taxon>
        <taxon>Ecdysozoa</taxon>
        <taxon>Arthropoda</taxon>
        <taxon>Hexapoda</taxon>
        <taxon>Insecta</taxon>
        <taxon>Pterygota</taxon>
        <taxon>Neoptera</taxon>
        <taxon>Endopterygota</taxon>
        <taxon>Diptera</taxon>
        <taxon>Brachycera</taxon>
        <taxon>Muscomorpha</taxon>
        <taxon>Hippoboscoidea</taxon>
        <taxon>Glossinidae</taxon>
        <taxon>Glossina</taxon>
    </lineage>
</organism>
<reference evidence="4" key="1">
    <citation type="submission" date="2014-03" db="EMBL/GenBank/DDBJ databases">
        <authorList>
            <person name="Aksoy S."/>
            <person name="Warren W."/>
            <person name="Wilson R.K."/>
        </authorList>
    </citation>
    <scope>NUCLEOTIDE SEQUENCE [LARGE SCALE GENOMIC DNA]</scope>
    <source>
        <strain evidence="4">IAEA</strain>
    </source>
</reference>
<reference evidence="3" key="2">
    <citation type="submission" date="2020-05" db="UniProtKB">
        <authorList>
            <consortium name="EnsemblMetazoa"/>
        </authorList>
    </citation>
    <scope>IDENTIFICATION</scope>
    <source>
        <strain evidence="3">IAEA</strain>
    </source>
</reference>
<accession>A0A1B0AJI9</accession>
<keyword evidence="2" id="KW-0732">Signal</keyword>
<keyword evidence="4" id="KW-1185">Reference proteome</keyword>
<feature type="transmembrane region" description="Helical" evidence="1">
    <location>
        <begin position="104"/>
        <end position="122"/>
    </location>
</feature>
<evidence type="ECO:0000313" key="4">
    <source>
        <dbReference type="Proteomes" id="UP000092445"/>
    </source>
</evidence>
<feature type="chain" id="PRO_5008403961" description="Transmembrane protein" evidence="2">
    <location>
        <begin position="23"/>
        <end position="191"/>
    </location>
</feature>
<evidence type="ECO:0000313" key="3">
    <source>
        <dbReference type="EnsemblMetazoa" id="GPAI047846-PA"/>
    </source>
</evidence>
<dbReference type="AlphaFoldDB" id="A0A1B0AJI9"/>
<feature type="signal peptide" evidence="2">
    <location>
        <begin position="1"/>
        <end position="22"/>
    </location>
</feature>
<keyword evidence="1" id="KW-0472">Membrane</keyword>
<evidence type="ECO:0000256" key="2">
    <source>
        <dbReference type="SAM" id="SignalP"/>
    </source>
</evidence>
<protein>
    <recommendedName>
        <fullName evidence="5">Transmembrane protein</fullName>
    </recommendedName>
</protein>
<dbReference type="VEuPathDB" id="VectorBase:GPAI047846"/>
<sequence length="191" mass="20244">MFYVLKEVVLGLVVVTCGVVSSGSSSASFFDVVVRGVAGVVVDVVVPLEPYCCSKNSSKLGNFGVVFSISGFDVVVEVVVVVVVVVLLGVVVRGICFKSGQLQVFIVVGFTCFGVVVCSSKSSSKIFHSGSSSSGVGSHGLVSGPKLKLGHRRVDKLSLVYFLIPNIIVLPIRVCWNRNDVIVNFKQLCLK</sequence>